<keyword evidence="1" id="KW-0596">Phosphopantetheine</keyword>
<dbReference type="FunFam" id="3.40.50.12780:FF:000012">
    <property type="entry name" value="Non-ribosomal peptide synthetase"/>
    <property type="match status" value="1"/>
</dbReference>
<accession>A1ZLW0</accession>
<dbReference type="Gene3D" id="3.40.50.1820">
    <property type="entry name" value="alpha/beta hydrolase"/>
    <property type="match status" value="1"/>
</dbReference>
<dbReference type="SUPFAM" id="SSF52777">
    <property type="entry name" value="CoA-dependent acyltransferases"/>
    <property type="match status" value="2"/>
</dbReference>
<dbReference type="InterPro" id="IPR036736">
    <property type="entry name" value="ACP-like_sf"/>
</dbReference>
<dbReference type="GO" id="GO:0005737">
    <property type="term" value="C:cytoplasm"/>
    <property type="evidence" value="ECO:0007669"/>
    <property type="project" value="TreeGrafter"/>
</dbReference>
<name>A1ZLW0_MICM2</name>
<reference evidence="4 5" key="1">
    <citation type="submission" date="2007-01" db="EMBL/GenBank/DDBJ databases">
        <authorList>
            <person name="Haygood M."/>
            <person name="Podell S."/>
            <person name="Anderson C."/>
            <person name="Hopkinson B."/>
            <person name="Roe K."/>
            <person name="Barbeau K."/>
            <person name="Gaasterland T."/>
            <person name="Ferriera S."/>
            <person name="Johnson J."/>
            <person name="Kravitz S."/>
            <person name="Beeson K."/>
            <person name="Sutton G."/>
            <person name="Rogers Y.-H."/>
            <person name="Friedman R."/>
            <person name="Frazier M."/>
            <person name="Venter J.C."/>
        </authorList>
    </citation>
    <scope>NUCLEOTIDE SEQUENCE [LARGE SCALE GENOMIC DNA]</scope>
    <source>
        <strain evidence="4 5">ATCC 23134</strain>
    </source>
</reference>
<dbReference type="PROSITE" id="PS50075">
    <property type="entry name" value="CARRIER"/>
    <property type="match status" value="1"/>
</dbReference>
<dbReference type="EC" id="5.1.1.3" evidence="4"/>
<dbReference type="OrthoDB" id="4317020at2"/>
<keyword evidence="2" id="KW-0597">Phosphoprotein</keyword>
<dbReference type="Proteomes" id="UP000004095">
    <property type="component" value="Unassembled WGS sequence"/>
</dbReference>
<dbReference type="RefSeq" id="WP_002697690.1">
    <property type="nucleotide sequence ID" value="NZ_AAWS01000015.1"/>
</dbReference>
<evidence type="ECO:0000256" key="2">
    <source>
        <dbReference type="ARBA" id="ARBA00022553"/>
    </source>
</evidence>
<dbReference type="Pfam" id="PF00975">
    <property type="entry name" value="Thioesterase"/>
    <property type="match status" value="1"/>
</dbReference>
<dbReference type="eggNOG" id="COG1020">
    <property type="taxonomic scope" value="Bacteria"/>
</dbReference>
<dbReference type="InterPro" id="IPR010071">
    <property type="entry name" value="AA_adenyl_dom"/>
</dbReference>
<dbReference type="PANTHER" id="PTHR45527">
    <property type="entry name" value="NONRIBOSOMAL PEPTIDE SYNTHETASE"/>
    <property type="match status" value="1"/>
</dbReference>
<dbReference type="GO" id="GO:0044550">
    <property type="term" value="P:secondary metabolite biosynthetic process"/>
    <property type="evidence" value="ECO:0007669"/>
    <property type="project" value="TreeGrafter"/>
</dbReference>
<dbReference type="FunFam" id="1.10.1200.10:FF:000016">
    <property type="entry name" value="Non-ribosomal peptide synthase"/>
    <property type="match status" value="1"/>
</dbReference>
<dbReference type="InterPro" id="IPR023213">
    <property type="entry name" value="CAT-like_dom_sf"/>
</dbReference>
<dbReference type="GO" id="GO:0043041">
    <property type="term" value="P:amino acid activation for nonribosomal peptide biosynthetic process"/>
    <property type="evidence" value="ECO:0007669"/>
    <property type="project" value="TreeGrafter"/>
</dbReference>
<dbReference type="Pfam" id="PF00501">
    <property type="entry name" value="AMP-binding"/>
    <property type="match status" value="1"/>
</dbReference>
<dbReference type="InterPro" id="IPR001031">
    <property type="entry name" value="Thioesterase"/>
</dbReference>
<dbReference type="PANTHER" id="PTHR45527:SF1">
    <property type="entry name" value="FATTY ACID SYNTHASE"/>
    <property type="match status" value="1"/>
</dbReference>
<organism evidence="4 5">
    <name type="scientific">Microscilla marina ATCC 23134</name>
    <dbReference type="NCBI Taxonomy" id="313606"/>
    <lineage>
        <taxon>Bacteria</taxon>
        <taxon>Pseudomonadati</taxon>
        <taxon>Bacteroidota</taxon>
        <taxon>Cytophagia</taxon>
        <taxon>Cytophagales</taxon>
        <taxon>Microscillaceae</taxon>
        <taxon>Microscilla</taxon>
    </lineage>
</organism>
<dbReference type="InterPro" id="IPR009081">
    <property type="entry name" value="PP-bd_ACP"/>
</dbReference>
<evidence type="ECO:0000256" key="1">
    <source>
        <dbReference type="ARBA" id="ARBA00022450"/>
    </source>
</evidence>
<dbReference type="NCBIfam" id="TIGR01733">
    <property type="entry name" value="AA-adenyl-dom"/>
    <property type="match status" value="1"/>
</dbReference>
<dbReference type="Gene3D" id="3.40.50.980">
    <property type="match status" value="2"/>
</dbReference>
<dbReference type="CDD" id="cd05930">
    <property type="entry name" value="A_NRPS"/>
    <property type="match status" value="1"/>
</dbReference>
<dbReference type="SUPFAM" id="SSF53474">
    <property type="entry name" value="alpha/beta-Hydrolases"/>
    <property type="match status" value="1"/>
</dbReference>
<sequence>MTTKTTLHLSQEDVYYDHILSPNNAYYSIGGYVLLHDTPDINHFKQVLKTLPEVFDVFRIQFDFSQDKPLAGFKEQVVFNVIEKDFSDSKEKAIQWMQARFQTVLDINGSQLYECFLIKISATEYYWFFRCHHILIDLLGYAIIVNYVLNQYQALQSKKELDTTIAYPAYQNHMVDSWEYINSEDYLKDKEYWEQKFKVAPELLLKKHKKSNEKGSESFTVELSEEQRQQLAKTAQQANTSVNQLTLAALSIYFAQIQTLDEVVLGMPIHGRWNREQKNTVGMFSKYVLFQSSFQPEQLLQDFLKQCKSTRRRDYPHQKYPIMHLNRHFNLLLQEQQVPVDVIVNYAPFKMPEGNPYKIRIVTSHDDHTPLQWFWFDYGDKQPLVLHIDFQKAYFTKEEIDLFSKRILFILEQFQHSLDQPIGSIEVVPPEEKQQLLAAPQRIEPQYNNETVVSLFETQVDQTPEAVAAILGDDCLTYQALNEKSNQMAHYLIENGVRQGDYVGLYMHTSFESLIGLWGILKAGAGYVFIDPDYPQERVHYMLADASVKLLITNLSGDLIEHLAGVSVVRTDKALTVISQQPVSQVTVEPSSTDSAYAIYTSGSTGKPKGIAISHASLLDYVLTFRQMFGITWQDRVIQQSSWAFDILVEEIYPALTSGATLLMVKEGSKDVLTIKDYIENHQATLLTTTPTIVGWLNEELSSTQQLRWLISGGELLKPEQIDHLFGKVNIANGYGPSETTVAATFNIITNQTQASLIGKPVANKPIYIVNEKNQLQPVGVVGEICIGGTGLAQKYLNRPKLTRENFPENPFAEGERIYKTGDLGRWLPNGNIEFLGRKDEQVKIRGYRIELSEIENVLRQSGLIKDGVLLVKKHKNNKQLVAYVVPQQEQFEQEELLAYAKEWLPHYMIPSLVVPMGELPMNTHGKLDKKALPKADFRSSDRQAYVAPTTSIEQNIAAIWHELLGVEKIGVHDNFFELGGQSILAVRLIAKINASYYTQLPVSVIFKAATVALQAAMVSQRTSLEIALKMNDQQKGIPIFCVPGAGGNPLSFFEMAKSLDQDHPVYVLQNPAFDGVTEPLSFEKMAEVYVQAIQKLTQGPYILAGYSAGGRVAYEMARQLQLKNNPPQKLIVLDVIAPINSFRELIGEYATPEMYLALSTTIYARYFGHQLEVSPQALSRKSKATQLEYIHQQLTDDGIEVSMSELKRFLKVCINDVSSSYSTQDLLNIPILLICPEENKISGYLDKFFRVNVGDWNEFTTAGFELLNVSGNHFTMLGQPHVQLLSQRIKEAIQEQITIK</sequence>
<keyword evidence="4" id="KW-0413">Isomerase</keyword>
<dbReference type="FunFam" id="3.40.50.980:FF:000001">
    <property type="entry name" value="Non-ribosomal peptide synthetase"/>
    <property type="match status" value="1"/>
</dbReference>
<dbReference type="SMART" id="SM00824">
    <property type="entry name" value="PKS_TE"/>
    <property type="match status" value="1"/>
</dbReference>
<dbReference type="InterPro" id="IPR045851">
    <property type="entry name" value="AMP-bd_C_sf"/>
</dbReference>
<dbReference type="Gene3D" id="3.30.559.10">
    <property type="entry name" value="Chloramphenicol acetyltransferase-like domain"/>
    <property type="match status" value="1"/>
</dbReference>
<dbReference type="InterPro" id="IPR000873">
    <property type="entry name" value="AMP-dep_synth/lig_dom"/>
</dbReference>
<dbReference type="SMART" id="SM00823">
    <property type="entry name" value="PKS_PP"/>
    <property type="match status" value="1"/>
</dbReference>
<dbReference type="InterPro" id="IPR029058">
    <property type="entry name" value="AB_hydrolase_fold"/>
</dbReference>
<proteinExistence type="predicted"/>
<dbReference type="InterPro" id="IPR020802">
    <property type="entry name" value="TesA-like"/>
</dbReference>
<protein>
    <submittedName>
        <fullName evidence="4">Bacitracin synthetase 1 (BA1), putative</fullName>
        <ecNumber evidence="4">5.1.1.3</ecNumber>
    </submittedName>
</protein>
<evidence type="ECO:0000259" key="3">
    <source>
        <dbReference type="PROSITE" id="PS50075"/>
    </source>
</evidence>
<keyword evidence="5" id="KW-1185">Reference proteome</keyword>
<dbReference type="GO" id="GO:0031177">
    <property type="term" value="F:phosphopantetheine binding"/>
    <property type="evidence" value="ECO:0007669"/>
    <property type="project" value="InterPro"/>
</dbReference>
<dbReference type="GO" id="GO:0072330">
    <property type="term" value="P:monocarboxylic acid biosynthetic process"/>
    <property type="evidence" value="ECO:0007669"/>
    <property type="project" value="UniProtKB-ARBA"/>
</dbReference>
<dbReference type="Gene3D" id="1.10.1200.10">
    <property type="entry name" value="ACP-like"/>
    <property type="match status" value="1"/>
</dbReference>
<dbReference type="SUPFAM" id="SSF47336">
    <property type="entry name" value="ACP-like"/>
    <property type="match status" value="1"/>
</dbReference>
<dbReference type="Gene3D" id="3.30.559.30">
    <property type="entry name" value="Nonribosomal peptide synthetase, condensation domain"/>
    <property type="match status" value="1"/>
</dbReference>
<dbReference type="GO" id="GO:0008881">
    <property type="term" value="F:glutamate racemase activity"/>
    <property type="evidence" value="ECO:0007669"/>
    <property type="project" value="UniProtKB-EC"/>
</dbReference>
<dbReference type="Gene3D" id="2.30.38.10">
    <property type="entry name" value="Luciferase, Domain 3"/>
    <property type="match status" value="1"/>
</dbReference>
<feature type="domain" description="Carrier" evidence="3">
    <location>
        <begin position="948"/>
        <end position="1023"/>
    </location>
</feature>
<dbReference type="InterPro" id="IPR020806">
    <property type="entry name" value="PKS_PP-bd"/>
</dbReference>
<dbReference type="InterPro" id="IPR001242">
    <property type="entry name" value="Condensation_dom"/>
</dbReference>
<dbReference type="Pfam" id="PF00550">
    <property type="entry name" value="PP-binding"/>
    <property type="match status" value="1"/>
</dbReference>
<dbReference type="SUPFAM" id="SSF56801">
    <property type="entry name" value="Acetyl-CoA synthetase-like"/>
    <property type="match status" value="1"/>
</dbReference>
<gene>
    <name evidence="4" type="ORF">M23134_04339</name>
</gene>
<dbReference type="Pfam" id="PF00668">
    <property type="entry name" value="Condensation"/>
    <property type="match status" value="1"/>
</dbReference>
<comment type="caution">
    <text evidence="4">The sequence shown here is derived from an EMBL/GenBank/DDBJ whole genome shotgun (WGS) entry which is preliminary data.</text>
</comment>
<dbReference type="FunFam" id="2.30.38.10:FF:000001">
    <property type="entry name" value="Non-ribosomal peptide synthetase PvdI"/>
    <property type="match status" value="1"/>
</dbReference>
<evidence type="ECO:0000313" key="4">
    <source>
        <dbReference type="EMBL" id="EAY28492.1"/>
    </source>
</evidence>
<evidence type="ECO:0000313" key="5">
    <source>
        <dbReference type="Proteomes" id="UP000004095"/>
    </source>
</evidence>
<dbReference type="Gene3D" id="3.30.300.30">
    <property type="match status" value="1"/>
</dbReference>
<dbReference type="EMBL" id="AAWS01000015">
    <property type="protein sequence ID" value="EAY28492.1"/>
    <property type="molecule type" value="Genomic_DNA"/>
</dbReference>